<dbReference type="Proteomes" id="UP000251144">
    <property type="component" value="Unassembled WGS sequence"/>
</dbReference>
<dbReference type="EMBL" id="PRLB01000001">
    <property type="protein sequence ID" value="RAW55942.1"/>
    <property type="molecule type" value="Genomic_DNA"/>
</dbReference>
<gene>
    <name evidence="2" type="ORF">C4N26_02850</name>
</gene>
<dbReference type="GO" id="GO:0016405">
    <property type="term" value="F:CoA-ligase activity"/>
    <property type="evidence" value="ECO:0007669"/>
    <property type="project" value="TreeGrafter"/>
</dbReference>
<dbReference type="Gene3D" id="3.40.50.12780">
    <property type="entry name" value="N-terminal domain of ligase-like"/>
    <property type="match status" value="1"/>
</dbReference>
<dbReference type="PROSITE" id="PS00455">
    <property type="entry name" value="AMP_BINDING"/>
    <property type="match status" value="1"/>
</dbReference>
<protein>
    <submittedName>
        <fullName evidence="2">Acyl-CoA synthetase</fullName>
    </submittedName>
</protein>
<sequence>MAEYIKVPAGVYDMVTRCMEQEFPDHVAIRYVAEDGKTVVEKKYREYAQDIRRMVAYLKAEVPDIKGRRIVLLSRNCYEFCVASYGIILAGGVLVTLNQKKTWDELEYELGLVEPALILNDGIDYGCRAELEAAYGPKLRPMDCYKETAPGELTNCVGHDDLMMLMFTSGTTGRSKGVMLSERNMCASLHTYSEVAENWITNRLPAGQKLPLSHMTLLPLFHMACFVCVMSYPPAGWALNLCGDIRDFYRDLGLMHSDVMASAPMLVETIYNDMKRGRVSRLNGLWDLCCSSAALDPRMLLELAQNGFVVNQCYGMTETFGDGILNFTQVEKQMSAVGKPDDHVQYKLDETGEICIKGDCVMLGYYKDPEATAEVIDADGWFHTGDLARMDEEGFYYITGRKKNLIILASGENVSPEELEKKLALCPAITECIVKEKSQKICAVIYCPEDKQEEVRAFVTEVNRSLPLYKRISAVEFTAEPLPRNALGKLLRK</sequence>
<dbReference type="Pfam" id="PF00501">
    <property type="entry name" value="AMP-binding"/>
    <property type="match status" value="1"/>
</dbReference>
<organism evidence="2 3">
    <name type="scientific">Faecalibacterium prausnitzii</name>
    <dbReference type="NCBI Taxonomy" id="853"/>
    <lineage>
        <taxon>Bacteria</taxon>
        <taxon>Bacillati</taxon>
        <taxon>Bacillota</taxon>
        <taxon>Clostridia</taxon>
        <taxon>Eubacteriales</taxon>
        <taxon>Oscillospiraceae</taxon>
        <taxon>Faecalibacterium</taxon>
    </lineage>
</organism>
<dbReference type="OrthoDB" id="9778383at2"/>
<evidence type="ECO:0000313" key="2">
    <source>
        <dbReference type="EMBL" id="RAW55942.1"/>
    </source>
</evidence>
<feature type="domain" description="AMP-dependent synthetase/ligase" evidence="1">
    <location>
        <begin position="21"/>
        <end position="366"/>
    </location>
</feature>
<accession>A0A329U2E5</accession>
<dbReference type="PANTHER" id="PTHR24096">
    <property type="entry name" value="LONG-CHAIN-FATTY-ACID--COA LIGASE"/>
    <property type="match status" value="1"/>
</dbReference>
<dbReference type="AlphaFoldDB" id="A0A329U2E5"/>
<evidence type="ECO:0000259" key="1">
    <source>
        <dbReference type="Pfam" id="PF00501"/>
    </source>
</evidence>
<dbReference type="InterPro" id="IPR042099">
    <property type="entry name" value="ANL_N_sf"/>
</dbReference>
<dbReference type="InterPro" id="IPR045851">
    <property type="entry name" value="AMP-bd_C_sf"/>
</dbReference>
<proteinExistence type="predicted"/>
<dbReference type="Gene3D" id="3.30.300.30">
    <property type="match status" value="1"/>
</dbReference>
<reference evidence="2 3" key="1">
    <citation type="submission" date="2018-02" db="EMBL/GenBank/DDBJ databases">
        <title>Complete genome sequencing of Faecalibacterium prausnitzii strains isolated from the human gut.</title>
        <authorList>
            <person name="Fitzgerald B.C."/>
            <person name="Shkoporov A.N."/>
            <person name="Ross P.R."/>
            <person name="Hill C."/>
        </authorList>
    </citation>
    <scope>NUCLEOTIDE SEQUENCE [LARGE SCALE GENOMIC DNA]</scope>
    <source>
        <strain evidence="2 3">APC942/32-1</strain>
    </source>
</reference>
<name>A0A329U2E5_9FIRM</name>
<evidence type="ECO:0000313" key="3">
    <source>
        <dbReference type="Proteomes" id="UP000251144"/>
    </source>
</evidence>
<dbReference type="SUPFAM" id="SSF56801">
    <property type="entry name" value="Acetyl-CoA synthetase-like"/>
    <property type="match status" value="1"/>
</dbReference>
<dbReference type="InterPro" id="IPR020845">
    <property type="entry name" value="AMP-binding_CS"/>
</dbReference>
<dbReference type="InterPro" id="IPR000873">
    <property type="entry name" value="AMP-dep_synth/lig_dom"/>
</dbReference>
<dbReference type="RefSeq" id="WP_158400225.1">
    <property type="nucleotide sequence ID" value="NZ_PRLB01000001.1"/>
</dbReference>
<comment type="caution">
    <text evidence="2">The sequence shown here is derived from an EMBL/GenBank/DDBJ whole genome shotgun (WGS) entry which is preliminary data.</text>
</comment>